<dbReference type="AlphaFoldDB" id="A0AAV9VQH0"/>
<sequence>MTKTVIRQHYRTSCLRPTVSTKVVFYTHDPAKPRHTNQPERLAGQTFEKPRVAAMTLTDKDVDRIAQRLAESLGISRKGGDADAPWWSGISLFPNSKRESEKLSTKPFELIIQLLCPEESGLLTGLSVSRTRNCLKRRRAMASVLKSRLTKYADAINNLEPSPIHHY</sequence>
<evidence type="ECO:0000313" key="1">
    <source>
        <dbReference type="EMBL" id="KAK6495413.1"/>
    </source>
</evidence>
<organism evidence="1 2">
    <name type="scientific">Arthrobotrys musiformis</name>
    <dbReference type="NCBI Taxonomy" id="47236"/>
    <lineage>
        <taxon>Eukaryota</taxon>
        <taxon>Fungi</taxon>
        <taxon>Dikarya</taxon>
        <taxon>Ascomycota</taxon>
        <taxon>Pezizomycotina</taxon>
        <taxon>Orbiliomycetes</taxon>
        <taxon>Orbiliales</taxon>
        <taxon>Orbiliaceae</taxon>
        <taxon>Arthrobotrys</taxon>
    </lineage>
</organism>
<evidence type="ECO:0000313" key="2">
    <source>
        <dbReference type="Proteomes" id="UP001370758"/>
    </source>
</evidence>
<name>A0AAV9VQH0_9PEZI</name>
<accession>A0AAV9VQH0</accession>
<protein>
    <submittedName>
        <fullName evidence="1">Uncharacterized protein</fullName>
    </submittedName>
</protein>
<dbReference type="EMBL" id="JAVHJL010000013">
    <property type="protein sequence ID" value="KAK6495413.1"/>
    <property type="molecule type" value="Genomic_DNA"/>
</dbReference>
<reference evidence="1 2" key="1">
    <citation type="submission" date="2023-08" db="EMBL/GenBank/DDBJ databases">
        <authorList>
            <person name="Palmer J.M."/>
        </authorList>
    </citation>
    <scope>NUCLEOTIDE SEQUENCE [LARGE SCALE GENOMIC DNA]</scope>
    <source>
        <strain evidence="1 2">TWF481</strain>
    </source>
</reference>
<gene>
    <name evidence="1" type="ORF">TWF481_003436</name>
</gene>
<keyword evidence="2" id="KW-1185">Reference proteome</keyword>
<comment type="caution">
    <text evidence="1">The sequence shown here is derived from an EMBL/GenBank/DDBJ whole genome shotgun (WGS) entry which is preliminary data.</text>
</comment>
<dbReference type="Proteomes" id="UP001370758">
    <property type="component" value="Unassembled WGS sequence"/>
</dbReference>
<proteinExistence type="predicted"/>